<gene>
    <name evidence="2" type="ORF">OH76DRAFT_662210</name>
</gene>
<protein>
    <submittedName>
        <fullName evidence="2">Uncharacterized protein</fullName>
    </submittedName>
</protein>
<feature type="region of interest" description="Disordered" evidence="1">
    <location>
        <begin position="1"/>
        <end position="99"/>
    </location>
</feature>
<dbReference type="AlphaFoldDB" id="A0A371D7P8"/>
<keyword evidence="3" id="KW-1185">Reference proteome</keyword>
<proteinExistence type="predicted"/>
<organism evidence="2 3">
    <name type="scientific">Lentinus brumalis</name>
    <dbReference type="NCBI Taxonomy" id="2498619"/>
    <lineage>
        <taxon>Eukaryota</taxon>
        <taxon>Fungi</taxon>
        <taxon>Dikarya</taxon>
        <taxon>Basidiomycota</taxon>
        <taxon>Agaricomycotina</taxon>
        <taxon>Agaricomycetes</taxon>
        <taxon>Polyporales</taxon>
        <taxon>Polyporaceae</taxon>
        <taxon>Lentinus</taxon>
    </lineage>
</organism>
<dbReference type="EMBL" id="KZ857411">
    <property type="protein sequence ID" value="RDX48567.1"/>
    <property type="molecule type" value="Genomic_DNA"/>
</dbReference>
<evidence type="ECO:0000313" key="3">
    <source>
        <dbReference type="Proteomes" id="UP000256964"/>
    </source>
</evidence>
<evidence type="ECO:0000313" key="2">
    <source>
        <dbReference type="EMBL" id="RDX48567.1"/>
    </source>
</evidence>
<reference evidence="2 3" key="1">
    <citation type="journal article" date="2018" name="Biotechnol. Biofuels">
        <title>Integrative visual omics of the white-rot fungus Polyporus brumalis exposes the biotechnological potential of its oxidative enzymes for delignifying raw plant biomass.</title>
        <authorList>
            <person name="Miyauchi S."/>
            <person name="Rancon A."/>
            <person name="Drula E."/>
            <person name="Hage H."/>
            <person name="Chaduli D."/>
            <person name="Favel A."/>
            <person name="Grisel S."/>
            <person name="Henrissat B."/>
            <person name="Herpoel-Gimbert I."/>
            <person name="Ruiz-Duenas F.J."/>
            <person name="Chevret D."/>
            <person name="Hainaut M."/>
            <person name="Lin J."/>
            <person name="Wang M."/>
            <person name="Pangilinan J."/>
            <person name="Lipzen A."/>
            <person name="Lesage-Meessen L."/>
            <person name="Navarro D."/>
            <person name="Riley R."/>
            <person name="Grigoriev I.V."/>
            <person name="Zhou S."/>
            <person name="Raouche S."/>
            <person name="Rosso M.N."/>
        </authorList>
    </citation>
    <scope>NUCLEOTIDE SEQUENCE [LARGE SCALE GENOMIC DNA]</scope>
    <source>
        <strain evidence="2 3">BRFM 1820</strain>
    </source>
</reference>
<feature type="compositionally biased region" description="Low complexity" evidence="1">
    <location>
        <begin position="76"/>
        <end position="88"/>
    </location>
</feature>
<name>A0A371D7P8_9APHY</name>
<sequence>MCRARLGSKAAATARPGEPRPARTSGRALQDGSGSARARLGLSRSPQVPAGALSRPPSCTARAQRPATRRVGGRVSSLTTSSLPSPAAQHEEERGDASSDVTCCWQRDVSSSLTSARLCCIIGSNHRQAKQANTLFTVCLARHNLAPTRP</sequence>
<evidence type="ECO:0000256" key="1">
    <source>
        <dbReference type="SAM" id="MobiDB-lite"/>
    </source>
</evidence>
<accession>A0A371D7P8</accession>
<dbReference type="Proteomes" id="UP000256964">
    <property type="component" value="Unassembled WGS sequence"/>
</dbReference>